<dbReference type="GO" id="GO:0008270">
    <property type="term" value="F:zinc ion binding"/>
    <property type="evidence" value="ECO:0007669"/>
    <property type="project" value="UniProtKB-KW"/>
</dbReference>
<dbReference type="SUPFAM" id="SSF54236">
    <property type="entry name" value="Ubiquitin-like"/>
    <property type="match status" value="1"/>
</dbReference>
<evidence type="ECO:0000259" key="5">
    <source>
        <dbReference type="PROSITE" id="PS50053"/>
    </source>
</evidence>
<keyword evidence="2" id="KW-0863">Zinc-finger</keyword>
<dbReference type="Proteomes" id="UP000053660">
    <property type="component" value="Unassembled WGS sequence"/>
</dbReference>
<keyword evidence="3" id="KW-0862">Zinc</keyword>
<dbReference type="InterPro" id="IPR029071">
    <property type="entry name" value="Ubiquitin-like_domsf"/>
</dbReference>
<dbReference type="PANTHER" id="PTHR10634:SF67">
    <property type="entry name" value="AN1-TYPE ZINC FINGER PROTEIN 3"/>
    <property type="match status" value="1"/>
</dbReference>
<feature type="region of interest" description="Disordered" evidence="4">
    <location>
        <begin position="113"/>
        <end position="169"/>
    </location>
</feature>
<feature type="compositionally biased region" description="Low complexity" evidence="4">
    <location>
        <begin position="142"/>
        <end position="166"/>
    </location>
</feature>
<reference evidence="6 7" key="1">
    <citation type="submission" date="2014-03" db="EMBL/GenBank/DDBJ databases">
        <title>Draft genome of the hookworm Oesophagostomum dentatum.</title>
        <authorList>
            <person name="Mitreva M."/>
        </authorList>
    </citation>
    <scope>NUCLEOTIDE SEQUENCE [LARGE SCALE GENOMIC DNA]</scope>
    <source>
        <strain evidence="6 7">OD-Hann</strain>
    </source>
</reference>
<dbReference type="AlphaFoldDB" id="A0A0B1SWY1"/>
<feature type="region of interest" description="Disordered" evidence="4">
    <location>
        <begin position="70"/>
        <end position="98"/>
    </location>
</feature>
<dbReference type="InterPro" id="IPR035896">
    <property type="entry name" value="AN1-like_Znf"/>
</dbReference>
<dbReference type="EMBL" id="KN556592">
    <property type="protein sequence ID" value="KHJ88022.1"/>
    <property type="molecule type" value="Genomic_DNA"/>
</dbReference>
<feature type="compositionally biased region" description="Basic residues" evidence="4">
    <location>
        <begin position="70"/>
        <end position="81"/>
    </location>
</feature>
<accession>A0A0B1SWY1</accession>
<protein>
    <submittedName>
        <fullName evidence="6">AN1-like Zinc finger</fullName>
    </submittedName>
</protein>
<evidence type="ECO:0000256" key="2">
    <source>
        <dbReference type="ARBA" id="ARBA00022771"/>
    </source>
</evidence>
<dbReference type="PROSITE" id="PS50053">
    <property type="entry name" value="UBIQUITIN_2"/>
    <property type="match status" value="1"/>
</dbReference>
<evidence type="ECO:0000256" key="4">
    <source>
        <dbReference type="SAM" id="MobiDB-lite"/>
    </source>
</evidence>
<dbReference type="PANTHER" id="PTHR10634">
    <property type="entry name" value="AN1-TYPE ZINC FINGER PROTEIN"/>
    <property type="match status" value="1"/>
</dbReference>
<proteinExistence type="predicted"/>
<evidence type="ECO:0000313" key="6">
    <source>
        <dbReference type="EMBL" id="KHJ88022.1"/>
    </source>
</evidence>
<evidence type="ECO:0000256" key="3">
    <source>
        <dbReference type="ARBA" id="ARBA00022833"/>
    </source>
</evidence>
<dbReference type="InterPro" id="IPR050652">
    <property type="entry name" value="AN1_A20_ZnFinger"/>
</dbReference>
<name>A0A0B1SWY1_OESDE</name>
<feature type="compositionally biased region" description="Basic and acidic residues" evidence="4">
    <location>
        <begin position="82"/>
        <end position="98"/>
    </location>
</feature>
<dbReference type="OrthoDB" id="428577at2759"/>
<gene>
    <name evidence="6" type="ORF">OESDEN_12187</name>
</gene>
<dbReference type="InterPro" id="IPR000626">
    <property type="entry name" value="Ubiquitin-like_dom"/>
</dbReference>
<dbReference type="InterPro" id="IPR000058">
    <property type="entry name" value="Znf_AN1"/>
</dbReference>
<dbReference type="SUPFAM" id="SSF118310">
    <property type="entry name" value="AN1-like Zinc finger"/>
    <property type="match status" value="1"/>
</dbReference>
<keyword evidence="1" id="KW-0479">Metal-binding</keyword>
<feature type="domain" description="Ubiquitin-like" evidence="5">
    <location>
        <begin position="1"/>
        <end position="34"/>
    </location>
</feature>
<keyword evidence="7" id="KW-1185">Reference proteome</keyword>
<organism evidence="6 7">
    <name type="scientific">Oesophagostomum dentatum</name>
    <name type="common">Nodular worm</name>
    <dbReference type="NCBI Taxonomy" id="61180"/>
    <lineage>
        <taxon>Eukaryota</taxon>
        <taxon>Metazoa</taxon>
        <taxon>Ecdysozoa</taxon>
        <taxon>Nematoda</taxon>
        <taxon>Chromadorea</taxon>
        <taxon>Rhabditida</taxon>
        <taxon>Rhabditina</taxon>
        <taxon>Rhabditomorpha</taxon>
        <taxon>Strongyloidea</taxon>
        <taxon>Strongylidae</taxon>
        <taxon>Oesophagostomum</taxon>
    </lineage>
</organism>
<feature type="compositionally biased region" description="Polar residues" evidence="4">
    <location>
        <begin position="127"/>
        <end position="141"/>
    </location>
</feature>
<sequence length="290" mass="33595">MYKGKELRNDDTPISEYGISEDCQIMMTLKMSTGSKIARTGNAVLYVPPSFPDTSCMELRNRIRSMTHIRGGKHRSHRRIRYKSETRHDEWTPQKEIEHEMTRRRMRRLLKRRRKKILSDNSPPPSTEGSIIQSPLSSPNLSRESYSAEKLSSSASNSAEKLSSAEDVNDPTFISENKLKTFFEPSETMAEMEQKMKELTLPPSNMEELNALKAQREAKLRTMCKVCRRKLSIMEQEMSCACSYVFCKEHRDPDRHLCYIDHRQTGRHKILKENPRIEDGGLHKAKTPTC</sequence>
<evidence type="ECO:0000313" key="7">
    <source>
        <dbReference type="Proteomes" id="UP000053660"/>
    </source>
</evidence>
<dbReference type="Gene3D" id="4.10.1110.10">
    <property type="entry name" value="AN1-like Zinc finger"/>
    <property type="match status" value="1"/>
</dbReference>
<evidence type="ECO:0000256" key="1">
    <source>
        <dbReference type="ARBA" id="ARBA00022723"/>
    </source>
</evidence>
<dbReference type="SMART" id="SM00154">
    <property type="entry name" value="ZnF_AN1"/>
    <property type="match status" value="1"/>
</dbReference>
<dbReference type="CDD" id="cd17039">
    <property type="entry name" value="Ubl_ubiquitin_like"/>
    <property type="match status" value="1"/>
</dbReference>